<evidence type="ECO:0008006" key="3">
    <source>
        <dbReference type="Google" id="ProtNLM"/>
    </source>
</evidence>
<organism evidence="1 2">
    <name type="scientific">Novosphingobium aquiterrae</name>
    <dbReference type="NCBI Taxonomy" id="624388"/>
    <lineage>
        <taxon>Bacteria</taxon>
        <taxon>Pseudomonadati</taxon>
        <taxon>Pseudomonadota</taxon>
        <taxon>Alphaproteobacteria</taxon>
        <taxon>Sphingomonadales</taxon>
        <taxon>Sphingomonadaceae</taxon>
        <taxon>Novosphingobium</taxon>
    </lineage>
</organism>
<dbReference type="RefSeq" id="WP_379481311.1">
    <property type="nucleotide sequence ID" value="NZ_JBHLTL010000006.1"/>
</dbReference>
<accession>A0ABV6PJ59</accession>
<evidence type="ECO:0000313" key="1">
    <source>
        <dbReference type="EMBL" id="MFC0589850.1"/>
    </source>
</evidence>
<sequence length="135" mass="14945">MLQTNFERECDRLSAAVDQVQFERMRWAREEGPMLARLAELTQAAVAEREDYELTEEGSAGNIRRYVLKVHGTRVCAVAVGLVRGQAVMDAEAIERSRFRLAPGDASAISYGDVDEDWIAGALQRVFGRIAAEAA</sequence>
<name>A0ABV6PJ59_9SPHN</name>
<gene>
    <name evidence="1" type="ORF">ACFFF7_10530</name>
</gene>
<comment type="caution">
    <text evidence="1">The sequence shown here is derived from an EMBL/GenBank/DDBJ whole genome shotgun (WGS) entry which is preliminary data.</text>
</comment>
<reference evidence="1 2" key="1">
    <citation type="submission" date="2024-09" db="EMBL/GenBank/DDBJ databases">
        <authorList>
            <person name="Sun Q."/>
            <person name="Mori K."/>
        </authorList>
    </citation>
    <scope>NUCLEOTIDE SEQUENCE [LARGE SCALE GENOMIC DNA]</scope>
    <source>
        <strain evidence="1 2">NCAIM B.02537</strain>
    </source>
</reference>
<dbReference type="EMBL" id="JBHLTL010000006">
    <property type="protein sequence ID" value="MFC0589850.1"/>
    <property type="molecule type" value="Genomic_DNA"/>
</dbReference>
<protein>
    <recommendedName>
        <fullName evidence="3">DUF5655 domain-containing protein</fullName>
    </recommendedName>
</protein>
<keyword evidence="2" id="KW-1185">Reference proteome</keyword>
<dbReference type="Proteomes" id="UP001589943">
    <property type="component" value="Unassembled WGS sequence"/>
</dbReference>
<proteinExistence type="predicted"/>
<evidence type="ECO:0000313" key="2">
    <source>
        <dbReference type="Proteomes" id="UP001589943"/>
    </source>
</evidence>